<protein>
    <submittedName>
        <fullName evidence="2">Uncharacterized protein</fullName>
    </submittedName>
</protein>
<dbReference type="KEGG" id="pfer:IRI77_03145"/>
<keyword evidence="1" id="KW-0812">Transmembrane</keyword>
<keyword evidence="3" id="KW-1185">Reference proteome</keyword>
<name>A0A7S7SLL7_PALFE</name>
<evidence type="ECO:0000313" key="2">
    <source>
        <dbReference type="EMBL" id="QOY88973.1"/>
    </source>
</evidence>
<proteinExistence type="predicted"/>
<gene>
    <name evidence="2" type="ORF">IRI77_03145</name>
</gene>
<dbReference type="AlphaFoldDB" id="A0A7S7SLL7"/>
<dbReference type="Proteomes" id="UP000593892">
    <property type="component" value="Chromosome"/>
</dbReference>
<reference evidence="2 3" key="1">
    <citation type="submission" date="2020-10" db="EMBL/GenBank/DDBJ databases">
        <title>Complete genome sequence of Paludibaculum fermentans P105T, a facultatively anaerobic acidobacterium capable of dissimilatory Fe(III) reduction.</title>
        <authorList>
            <person name="Dedysh S.N."/>
            <person name="Beletsky A.V."/>
            <person name="Kulichevskaya I.S."/>
            <person name="Mardanov A.V."/>
            <person name="Ravin N.V."/>
        </authorList>
    </citation>
    <scope>NUCLEOTIDE SEQUENCE [LARGE SCALE GENOMIC DNA]</scope>
    <source>
        <strain evidence="2 3">P105</strain>
    </source>
</reference>
<feature type="transmembrane region" description="Helical" evidence="1">
    <location>
        <begin position="92"/>
        <end position="113"/>
    </location>
</feature>
<dbReference type="EMBL" id="CP063849">
    <property type="protein sequence ID" value="QOY88973.1"/>
    <property type="molecule type" value="Genomic_DNA"/>
</dbReference>
<organism evidence="2 3">
    <name type="scientific">Paludibaculum fermentans</name>
    <dbReference type="NCBI Taxonomy" id="1473598"/>
    <lineage>
        <taxon>Bacteria</taxon>
        <taxon>Pseudomonadati</taxon>
        <taxon>Acidobacteriota</taxon>
        <taxon>Terriglobia</taxon>
        <taxon>Bryobacterales</taxon>
        <taxon>Bryobacteraceae</taxon>
        <taxon>Paludibaculum</taxon>
    </lineage>
</organism>
<evidence type="ECO:0000256" key="1">
    <source>
        <dbReference type="SAM" id="Phobius"/>
    </source>
</evidence>
<sequence length="117" mass="11974">MAQRTILWLCIAAAAATGIAVELMLGQISQRRESWDASSYWSVGLPLMLVAALLFGFLARRAPVAIGCAPFAGQLAAMAAKTAGGGMILPGVLLLAGLSLSGIAAAYAGAFLARRLL</sequence>
<dbReference type="RefSeq" id="WP_194450636.1">
    <property type="nucleotide sequence ID" value="NZ_CP063849.1"/>
</dbReference>
<keyword evidence="1" id="KW-0472">Membrane</keyword>
<accession>A0A7S7SLL7</accession>
<keyword evidence="1" id="KW-1133">Transmembrane helix</keyword>
<feature type="transmembrane region" description="Helical" evidence="1">
    <location>
        <begin position="37"/>
        <end position="58"/>
    </location>
</feature>
<feature type="transmembrane region" description="Helical" evidence="1">
    <location>
        <begin position="6"/>
        <end position="25"/>
    </location>
</feature>
<evidence type="ECO:0000313" key="3">
    <source>
        <dbReference type="Proteomes" id="UP000593892"/>
    </source>
</evidence>